<organism evidence="1 2">
    <name type="scientific">Blastopirellula marina</name>
    <dbReference type="NCBI Taxonomy" id="124"/>
    <lineage>
        <taxon>Bacteria</taxon>
        <taxon>Pseudomonadati</taxon>
        <taxon>Planctomycetota</taxon>
        <taxon>Planctomycetia</taxon>
        <taxon>Pirellulales</taxon>
        <taxon>Pirellulaceae</taxon>
        <taxon>Blastopirellula</taxon>
    </lineage>
</organism>
<dbReference type="EMBL" id="PUHY01000010">
    <property type="protein sequence ID" value="PQO34993.1"/>
    <property type="molecule type" value="Genomic_DNA"/>
</dbReference>
<evidence type="ECO:0000313" key="1">
    <source>
        <dbReference type="EMBL" id="PQO34993.1"/>
    </source>
</evidence>
<dbReference type="OrthoDB" id="210909at2"/>
<sequence length="750" mass="85539">MFFSSALQRAIKRGLKPGGNLADELRELDDYQIRSKADAQAICNALASLPLKRPADENSFTSSLHALTSLFQDLESPRAPAFKVLYLEGLPLLTRIFDARIQEANEDDEDDLLYVLKILAMYGSQDGAEKIVEAAQMPLKDDAYMWHVILSILGDDHPHRDFVYQALSEHLPSNFLAIAFLDSANKSAIAGTLERHPFDSAEGEQRLRGWLEESDPEKFSYANSATAALPFLTGPGRDQLLHLAMDHPDVGVQIEASWAAAKVGRDAGLRQLARYCLDIAHSSIAQHYLTELGHQELIPKEANEPEFQAKAEFSNWLAHPNELGRPPDELEVVDHRMLAWPPENKPRPFWILKYRVYDQTGLEEDDVDCGLVGSMTWCFFMYKMDQRPPEDVYAIHCYWEMQNEELIQETEITDPQEYAQLLNQWSGKPLESPTITDVAEVSPKLKTPGRFVALATARLDGEEGWVVLDGPRSAWYPKSEQPNNFNPILNLHIGHQLLGFEESVDRKKFLRSDSPQRSPAEFVVAYEKLMNEAANGPVYRQKELLCEHLLSNQFDAYIDAVCETRGLPKSMVVVETYERFLELAAQADESIREACYDSFTVLGRNFEKYVDALVAEERKSDIVKWVEWFTPYWQHNLGHGQLGMAAFKAGAYEPAERHFLSLYERMDEYYRGESMSMLAEIWFHQGKIDKAQSLLIDCQAKLMQEIKESKYNSDRAMHAEQFQHHQTTFLRLFPEGKNLLVKQGIPENPL</sequence>
<dbReference type="AlphaFoldDB" id="A0A2S8FS37"/>
<name>A0A2S8FS37_9BACT</name>
<dbReference type="RefSeq" id="WP_105330723.1">
    <property type="nucleotide sequence ID" value="NZ_PUHY01000010.1"/>
</dbReference>
<comment type="caution">
    <text evidence="1">The sequence shown here is derived from an EMBL/GenBank/DDBJ whole genome shotgun (WGS) entry which is preliminary data.</text>
</comment>
<evidence type="ECO:0000313" key="2">
    <source>
        <dbReference type="Proteomes" id="UP000238322"/>
    </source>
</evidence>
<gene>
    <name evidence="1" type="ORF">C5Y83_16070</name>
</gene>
<accession>A0A2S8FS37</accession>
<reference evidence="1 2" key="1">
    <citation type="submission" date="2018-02" db="EMBL/GenBank/DDBJ databases">
        <title>Comparative genomes isolates from brazilian mangrove.</title>
        <authorList>
            <person name="Araujo J.E."/>
            <person name="Taketani R.G."/>
            <person name="Silva M.C.P."/>
            <person name="Loureco M.V."/>
            <person name="Andreote F.D."/>
        </authorList>
    </citation>
    <scope>NUCLEOTIDE SEQUENCE [LARGE SCALE GENOMIC DNA]</scope>
    <source>
        <strain evidence="1 2">Hex-1 MGV</strain>
    </source>
</reference>
<proteinExistence type="predicted"/>
<dbReference type="Proteomes" id="UP000238322">
    <property type="component" value="Unassembled WGS sequence"/>
</dbReference>
<protein>
    <submittedName>
        <fullName evidence="1">Uncharacterized protein</fullName>
    </submittedName>
</protein>